<evidence type="ECO:0000313" key="1">
    <source>
        <dbReference type="EMBL" id="ADO19051.1"/>
    </source>
</evidence>
<evidence type="ECO:0008006" key="2">
    <source>
        <dbReference type="Google" id="ProtNLM"/>
    </source>
</evidence>
<dbReference type="EMBL" id="HQ291104">
    <property type="protein sequence ID" value="ADO19051.1"/>
    <property type="molecule type" value="Genomic_DNA"/>
</dbReference>
<accession>E7DPP3</accession>
<organism evidence="1">
    <name type="scientific">Nostoc flagelliforme str. Sunitezuoqi</name>
    <dbReference type="NCBI Taxonomy" id="676037"/>
    <lineage>
        <taxon>Bacteria</taxon>
        <taxon>Bacillati</taxon>
        <taxon>Cyanobacteriota</taxon>
        <taxon>Cyanophyceae</taxon>
        <taxon>Nostocales</taxon>
        <taxon>Nostocaceae</taxon>
        <taxon>Nostoc</taxon>
    </lineage>
</organism>
<dbReference type="InterPro" id="IPR007438">
    <property type="entry name" value="DUF488"/>
</dbReference>
<reference evidence="1" key="1">
    <citation type="journal article" date="2011" name="Acta Physiol. Plant.">
        <title>An investigation on the genetic background of Nostoc flagelliforme by similarity analysis of its partial genomic DNA and phylogenetic comparison of deduced related species.</title>
        <authorList>
            <person name="Gao X."/>
            <person name="Liu K."/>
            <person name="Qiu B.S."/>
        </authorList>
    </citation>
    <scope>NUCLEOTIDE SEQUENCE</scope>
    <source>
        <strain evidence="1">Sunitezuoqi</strain>
    </source>
</reference>
<name>E7DPP3_9NOSO</name>
<dbReference type="AlphaFoldDB" id="E7DPP3"/>
<dbReference type="Pfam" id="PF04343">
    <property type="entry name" value="DUF488"/>
    <property type="match status" value="1"/>
</dbReference>
<gene>
    <name evidence="1" type="ORF">Nfla_3205</name>
</gene>
<proteinExistence type="predicted"/>
<sequence>MPPTLTRAWSRKWYGTAIDKLCNSINVKYISQTALGNTSGNKNWIPPNQEEATLALLEIAQIGQKETILLLCAELQSAKCHRVSVANQLHELTGIAVKHLE</sequence>
<protein>
    <recommendedName>
        <fullName evidence="2">DUF488 domain-containing protein</fullName>
    </recommendedName>
</protein>